<evidence type="ECO:0008006" key="4">
    <source>
        <dbReference type="Google" id="ProtNLM"/>
    </source>
</evidence>
<dbReference type="Proteomes" id="UP001233172">
    <property type="component" value="Unassembled WGS sequence"/>
</dbReference>
<keyword evidence="1" id="KW-0812">Transmembrane</keyword>
<evidence type="ECO:0000313" key="3">
    <source>
        <dbReference type="Proteomes" id="UP001233172"/>
    </source>
</evidence>
<dbReference type="EMBL" id="JASAOG010000022">
    <property type="protein sequence ID" value="KAK0063267.1"/>
    <property type="molecule type" value="Genomic_DNA"/>
</dbReference>
<evidence type="ECO:0000313" key="2">
    <source>
        <dbReference type="EMBL" id="KAK0063267.1"/>
    </source>
</evidence>
<feature type="transmembrane region" description="Helical" evidence="1">
    <location>
        <begin position="791"/>
        <end position="812"/>
    </location>
</feature>
<comment type="caution">
    <text evidence="2">The sequence shown here is derived from an EMBL/GenBank/DDBJ whole genome shotgun (WGS) entry which is preliminary data.</text>
</comment>
<proteinExistence type="predicted"/>
<gene>
    <name evidence="2" type="ORF">Bpfe_007463</name>
</gene>
<dbReference type="AlphaFoldDB" id="A0AAD8BYP4"/>
<sequence length="813" mass="93643">MQCSIPVCVNFLCCSCDHLCWFYGNCCPDYYSQRLNNISTFSNVDTIVTAIASKYETQFELLRMWQQINLVHLSRCVETLYEPISIINTCHRKPEVVEQFKNVLNKIKNTEKKNTFESYLTSKSMEDISENCEYKTLRNESGTNTLKTIFYFDRFMSIGFYNVFCAICNGVLPDIERLSLECNDSNVGIQTLETLADVVDVQENGQCFPFIGEKNVRQCSFKNFASMTNFSGSVDYGVNICLRSNFIYTGNEYAIMFKNPDCFKCLHPNVSKVYEYQFLYQECKNLTCNCSEIQKLTVFGGNRFFELPLTVKASSCRIDQMFQPWTNQCESLDCSQNSKPFYGHCSKFYNCQNSVMLDKECFNFHAVGSVQKIPVTIVFEGPKMPMLHIQMSCKFKDPLRYFSAKTYKNISTINTDKLNTFAYYTYEGWNVSLQDFLLLGHKDRTLNGDVKYIEQAVYKASQSYGPDDLDLKEHVRQEFIAKLLEAMYCFPSNRSCVRKKFVRGAKNISGHTEYEFFCEKLKAMPGNNMKEKQLSFVICYLYAIRARGVTFINLIINNFITKFQKLVTLGLSEFKHVLTCELRITNRMLFPNDHSQVRKNAAGQNVHAPVKIEDFNISCPEGRVLTFNTVEVQKESLTNDIHIFVDRDELPLQNAWIEFSVTPASYDGTVESASISLCTLTSLNLSPCAHLNYLLFPYSQVILYKKLLFISESLTRISEFIHMSKVKGVFPIEMIEYLESSVDHIGVRVYYKTSYSLTNQGVLLCVDPENIYHDDRNMIAELYKSRYSSNVYCISTANSVVVVLFLTVLLVIR</sequence>
<reference evidence="2" key="1">
    <citation type="journal article" date="2023" name="PLoS Negl. Trop. Dis.">
        <title>A genome sequence for Biomphalaria pfeifferi, the major vector snail for the human-infecting parasite Schistosoma mansoni.</title>
        <authorList>
            <person name="Bu L."/>
            <person name="Lu L."/>
            <person name="Laidemitt M.R."/>
            <person name="Zhang S.M."/>
            <person name="Mutuku M."/>
            <person name="Mkoji G."/>
            <person name="Steinauer M."/>
            <person name="Loker E.S."/>
        </authorList>
    </citation>
    <scope>NUCLEOTIDE SEQUENCE</scope>
    <source>
        <strain evidence="2">KasaAsao</strain>
    </source>
</reference>
<evidence type="ECO:0000256" key="1">
    <source>
        <dbReference type="SAM" id="Phobius"/>
    </source>
</evidence>
<reference evidence="2" key="2">
    <citation type="submission" date="2023-04" db="EMBL/GenBank/DDBJ databases">
        <authorList>
            <person name="Bu L."/>
            <person name="Lu L."/>
            <person name="Laidemitt M.R."/>
            <person name="Zhang S.M."/>
            <person name="Mutuku M."/>
            <person name="Mkoji G."/>
            <person name="Steinauer M."/>
            <person name="Loker E.S."/>
        </authorList>
    </citation>
    <scope>NUCLEOTIDE SEQUENCE</scope>
    <source>
        <strain evidence="2">KasaAsao</strain>
        <tissue evidence="2">Whole Snail</tissue>
    </source>
</reference>
<keyword evidence="1" id="KW-0472">Membrane</keyword>
<name>A0AAD8BYP4_BIOPF</name>
<organism evidence="2 3">
    <name type="scientific">Biomphalaria pfeifferi</name>
    <name type="common">Bloodfluke planorb</name>
    <name type="synonym">Freshwater snail</name>
    <dbReference type="NCBI Taxonomy" id="112525"/>
    <lineage>
        <taxon>Eukaryota</taxon>
        <taxon>Metazoa</taxon>
        <taxon>Spiralia</taxon>
        <taxon>Lophotrochozoa</taxon>
        <taxon>Mollusca</taxon>
        <taxon>Gastropoda</taxon>
        <taxon>Heterobranchia</taxon>
        <taxon>Euthyneura</taxon>
        <taxon>Panpulmonata</taxon>
        <taxon>Hygrophila</taxon>
        <taxon>Lymnaeoidea</taxon>
        <taxon>Planorbidae</taxon>
        <taxon>Biomphalaria</taxon>
    </lineage>
</organism>
<keyword evidence="1" id="KW-1133">Transmembrane helix</keyword>
<protein>
    <recommendedName>
        <fullName evidence="4">SMB domain-containing protein</fullName>
    </recommendedName>
</protein>
<accession>A0AAD8BYP4</accession>
<keyword evidence="3" id="KW-1185">Reference proteome</keyword>